<protein>
    <recommendedName>
        <fullName evidence="4">WxL domain-containing protein</fullName>
    </recommendedName>
</protein>
<feature type="signal peptide" evidence="1">
    <location>
        <begin position="1"/>
        <end position="28"/>
    </location>
</feature>
<dbReference type="OrthoDB" id="3696279at2"/>
<gene>
    <name evidence="2" type="ORF">D7D94_12050</name>
</gene>
<evidence type="ECO:0008006" key="4">
    <source>
        <dbReference type="Google" id="ProtNLM"/>
    </source>
</evidence>
<dbReference type="AlphaFoldDB" id="A0A6I6E964"/>
<organism evidence="2 3">
    <name type="scientific">Microbacterium oryzae</name>
    <dbReference type="NCBI Taxonomy" id="743009"/>
    <lineage>
        <taxon>Bacteria</taxon>
        <taxon>Bacillati</taxon>
        <taxon>Actinomycetota</taxon>
        <taxon>Actinomycetes</taxon>
        <taxon>Micrococcales</taxon>
        <taxon>Microbacteriaceae</taxon>
        <taxon>Microbacterium</taxon>
    </lineage>
</organism>
<evidence type="ECO:0000313" key="2">
    <source>
        <dbReference type="EMBL" id="QGU28940.1"/>
    </source>
</evidence>
<reference evidence="2 3" key="1">
    <citation type="submission" date="2018-09" db="EMBL/GenBank/DDBJ databases">
        <title>Whole genome sequencing of Microbacterium oryzae strain MB-10T.</title>
        <authorList>
            <person name="Das S.K."/>
        </authorList>
    </citation>
    <scope>NUCLEOTIDE SEQUENCE [LARGE SCALE GENOMIC DNA]</scope>
    <source>
        <strain evidence="2 3">MB-10</strain>
    </source>
</reference>
<dbReference type="Proteomes" id="UP000422989">
    <property type="component" value="Chromosome"/>
</dbReference>
<name>A0A6I6E964_9MICO</name>
<keyword evidence="3" id="KW-1185">Reference proteome</keyword>
<evidence type="ECO:0000313" key="3">
    <source>
        <dbReference type="Proteomes" id="UP000422989"/>
    </source>
</evidence>
<feature type="chain" id="PRO_5026070660" description="WxL domain-containing protein" evidence="1">
    <location>
        <begin position="29"/>
        <end position="206"/>
    </location>
</feature>
<keyword evidence="1" id="KW-0732">Signal</keyword>
<dbReference type="KEGG" id="moj:D7D94_12050"/>
<accession>A0A6I6E964</accession>
<proteinExistence type="predicted"/>
<dbReference type="EMBL" id="CP032550">
    <property type="protein sequence ID" value="QGU28940.1"/>
    <property type="molecule type" value="Genomic_DNA"/>
</dbReference>
<evidence type="ECO:0000256" key="1">
    <source>
        <dbReference type="SAM" id="SignalP"/>
    </source>
</evidence>
<sequence length="206" mass="20755">MKRAITKRMSVAAVGGVLLAGVAGAAFAEEQVGDGNDVDVSVTIEDANPGVLAMSVAGTSSALAEDGSTATVRQFTGTLPTVTVTDTRTAEEIPDGAYWWVEGTASAFTGDAGQAPIGAENLGWVPALLNDDGSGAVAEGDNVAPALDETEAPNNVGLEGRELLAMAVTSEEAIGSWQANAGLVLQVPVDTAPGSYSSTLTLSLFE</sequence>